<evidence type="ECO:0000256" key="1">
    <source>
        <dbReference type="ARBA" id="ARBA00004496"/>
    </source>
</evidence>
<sequence length="266" mass="29590">MTVEISESEEEINLLVSVFPDEVQRDESNAGVLIVTLPFHFVLHITIPPRGYPSTTLPSLFVASGPNTTLVGEYSSQLQRLVGTEVPIGGPVLLQIVTLAQNLAIDAQEAHGTKRRAMEEEEKKTRLQAMAREEELQATAVDVWSSDPIIDRKSKFVAHMARVRSEECVREVVQHLRRQRHIAEAAHPTIYAYRFTDSAGVMHADSDDDGETGAASRIMFLMEQKKVDGYVVVVTRWFGGILLGPDRFKHIMEVANNIISSTLKLG</sequence>
<keyword evidence="3" id="KW-0963">Cytoplasm</keyword>
<dbReference type="PANTHER" id="PTHR16301">
    <property type="entry name" value="IMPACT-RELATED"/>
    <property type="match status" value="1"/>
</dbReference>
<organism evidence="9">
    <name type="scientific">Trypanosoma congolense (strain IL3000)</name>
    <dbReference type="NCBI Taxonomy" id="1068625"/>
    <lineage>
        <taxon>Eukaryota</taxon>
        <taxon>Discoba</taxon>
        <taxon>Euglenozoa</taxon>
        <taxon>Kinetoplastea</taxon>
        <taxon>Metakinetoplastina</taxon>
        <taxon>Trypanosomatida</taxon>
        <taxon>Trypanosomatidae</taxon>
        <taxon>Trypanosoma</taxon>
        <taxon>Nannomonas</taxon>
    </lineage>
</organism>
<dbReference type="GO" id="GO:0006446">
    <property type="term" value="P:regulation of translational initiation"/>
    <property type="evidence" value="ECO:0007669"/>
    <property type="project" value="TreeGrafter"/>
</dbReference>
<comment type="similarity">
    <text evidence="2">Belongs to the IMPACT family.</text>
</comment>
<dbReference type="InterPro" id="IPR001498">
    <property type="entry name" value="Impact_N"/>
</dbReference>
<feature type="domain" description="Impact N-terminal" evidence="7">
    <location>
        <begin position="152"/>
        <end position="258"/>
    </location>
</feature>
<evidence type="ECO:0000256" key="2">
    <source>
        <dbReference type="ARBA" id="ARBA00007665"/>
    </source>
</evidence>
<dbReference type="EMBL" id="HE575324">
    <property type="protein sequence ID" value="CCC95677.1"/>
    <property type="molecule type" value="Genomic_DNA"/>
</dbReference>
<reference evidence="9" key="1">
    <citation type="journal article" date="2012" name="Proc. Natl. Acad. Sci. U.S.A.">
        <title>Antigenic diversity is generated by distinct evolutionary mechanisms in African trypanosome species.</title>
        <authorList>
            <person name="Jackson A.P."/>
            <person name="Berry A."/>
            <person name="Aslett M."/>
            <person name="Allison H.C."/>
            <person name="Burton P."/>
            <person name="Vavrova-Anderson J."/>
            <person name="Brown R."/>
            <person name="Browne H."/>
            <person name="Corton N."/>
            <person name="Hauser H."/>
            <person name="Gamble J."/>
            <person name="Gilderthorp R."/>
            <person name="Marcello L."/>
            <person name="McQuillan J."/>
            <person name="Otto T.D."/>
            <person name="Quail M.A."/>
            <person name="Sanders M.J."/>
            <person name="van Tonder A."/>
            <person name="Ginger M.L."/>
            <person name="Field M.C."/>
            <person name="Barry J.D."/>
            <person name="Hertz-Fowler C."/>
            <person name="Berriman M."/>
        </authorList>
    </citation>
    <scope>NUCLEOTIDE SEQUENCE</scope>
    <source>
        <strain evidence="9">IL3000</strain>
    </source>
</reference>
<dbReference type="SUPFAM" id="SSF54495">
    <property type="entry name" value="UBC-like"/>
    <property type="match status" value="1"/>
</dbReference>
<dbReference type="InterPro" id="IPR016135">
    <property type="entry name" value="UBQ-conjugating_enzyme/RWD"/>
</dbReference>
<dbReference type="InterPro" id="IPR023582">
    <property type="entry name" value="Impact"/>
</dbReference>
<keyword evidence="4" id="KW-0678">Repressor</keyword>
<comment type="subcellular location">
    <subcellularLocation>
        <location evidence="1">Cytoplasm</location>
    </subcellularLocation>
</comment>
<dbReference type="CDD" id="cd11605">
    <property type="entry name" value="RWD_DRWD_ELF-like"/>
    <property type="match status" value="1"/>
</dbReference>
<accession>G0V205</accession>
<keyword evidence="5" id="KW-0810">Translation regulation</keyword>
<dbReference type="SUPFAM" id="SSF54211">
    <property type="entry name" value="Ribosomal protein S5 domain 2-like"/>
    <property type="match status" value="1"/>
</dbReference>
<evidence type="ECO:0000313" key="9">
    <source>
        <dbReference type="EMBL" id="CCC95677.1"/>
    </source>
</evidence>
<dbReference type="Gene3D" id="3.30.230.30">
    <property type="entry name" value="Impact, N-terminal domain"/>
    <property type="match status" value="1"/>
</dbReference>
<dbReference type="Pfam" id="PF01205">
    <property type="entry name" value="Impact_N"/>
    <property type="match status" value="1"/>
</dbReference>
<dbReference type="VEuPathDB" id="TriTrypDB:TcIL3000.11.11690"/>
<gene>
    <name evidence="9" type="ORF">TCIL3000_11_11690</name>
</gene>
<evidence type="ECO:0000256" key="6">
    <source>
        <dbReference type="ARBA" id="ARBA00023016"/>
    </source>
</evidence>
<dbReference type="GO" id="GO:0005737">
    <property type="term" value="C:cytoplasm"/>
    <property type="evidence" value="ECO:0007669"/>
    <property type="project" value="UniProtKB-SubCell"/>
</dbReference>
<keyword evidence="6" id="KW-0346">Stress response</keyword>
<protein>
    <submittedName>
        <fullName evidence="9">Uncharacterized protein TCIL3000_11_11690</fullName>
    </submittedName>
</protein>
<feature type="domain" description="RWD" evidence="8">
    <location>
        <begin position="8"/>
        <end position="102"/>
    </location>
</feature>
<evidence type="ECO:0000256" key="5">
    <source>
        <dbReference type="ARBA" id="ARBA00022845"/>
    </source>
</evidence>
<proteinExistence type="inferred from homology"/>
<dbReference type="InterPro" id="IPR006575">
    <property type="entry name" value="RWD_dom"/>
</dbReference>
<evidence type="ECO:0000259" key="8">
    <source>
        <dbReference type="Pfam" id="PF05773"/>
    </source>
</evidence>
<evidence type="ECO:0000259" key="7">
    <source>
        <dbReference type="Pfam" id="PF01205"/>
    </source>
</evidence>
<dbReference type="PANTHER" id="PTHR16301:SF25">
    <property type="entry name" value="PROTEIN IMPACT"/>
    <property type="match status" value="1"/>
</dbReference>
<name>G0V205_TRYCI</name>
<evidence type="ECO:0000256" key="3">
    <source>
        <dbReference type="ARBA" id="ARBA00022490"/>
    </source>
</evidence>
<dbReference type="InterPro" id="IPR036956">
    <property type="entry name" value="Impact_N_sf"/>
</dbReference>
<evidence type="ECO:0000256" key="4">
    <source>
        <dbReference type="ARBA" id="ARBA00022491"/>
    </source>
</evidence>
<dbReference type="InterPro" id="IPR020568">
    <property type="entry name" value="Ribosomal_Su5_D2-typ_SF"/>
</dbReference>
<dbReference type="GO" id="GO:0140469">
    <property type="term" value="P:GCN2-mediated signaling"/>
    <property type="evidence" value="ECO:0007669"/>
    <property type="project" value="TreeGrafter"/>
</dbReference>
<dbReference type="AlphaFoldDB" id="G0V205"/>
<dbReference type="Pfam" id="PF05773">
    <property type="entry name" value="RWD"/>
    <property type="match status" value="1"/>
</dbReference>